<name>A0AAV5TJ88_9BILA</name>
<dbReference type="GO" id="GO:0016020">
    <property type="term" value="C:membrane"/>
    <property type="evidence" value="ECO:0007669"/>
    <property type="project" value="InterPro"/>
</dbReference>
<feature type="transmembrane region" description="Helical" evidence="2">
    <location>
        <begin position="95"/>
        <end position="114"/>
    </location>
</feature>
<keyword evidence="2" id="KW-1133">Transmembrane helix</keyword>
<feature type="transmembrane region" description="Helical" evidence="2">
    <location>
        <begin position="20"/>
        <end position="43"/>
    </location>
</feature>
<keyword evidence="2" id="KW-0812">Transmembrane</keyword>
<dbReference type="AlphaFoldDB" id="A0AAV5TJ88"/>
<feature type="transmembrane region" description="Helical" evidence="2">
    <location>
        <begin position="134"/>
        <end position="156"/>
    </location>
</feature>
<evidence type="ECO:0000256" key="2">
    <source>
        <dbReference type="SAM" id="Phobius"/>
    </source>
</evidence>
<dbReference type="InterPro" id="IPR052860">
    <property type="entry name" value="NRL-GPCR1"/>
</dbReference>
<dbReference type="Pfam" id="PF03125">
    <property type="entry name" value="Sre"/>
    <property type="match status" value="1"/>
</dbReference>
<dbReference type="PANTHER" id="PTHR47521">
    <property type="entry name" value="SERPENTINE RECEPTOR, CLASS E (EPSILON)-RELATED"/>
    <property type="match status" value="1"/>
</dbReference>
<evidence type="ECO:0000256" key="1">
    <source>
        <dbReference type="ARBA" id="ARBA00006803"/>
    </source>
</evidence>
<comment type="similarity">
    <text evidence="1">Belongs to the nematode receptor-like protein sre family.</text>
</comment>
<dbReference type="Gene3D" id="1.20.1070.10">
    <property type="entry name" value="Rhodopsin 7-helix transmembrane proteins"/>
    <property type="match status" value="1"/>
</dbReference>
<dbReference type="GO" id="GO:0007606">
    <property type="term" value="P:sensory perception of chemical stimulus"/>
    <property type="evidence" value="ECO:0007669"/>
    <property type="project" value="InterPro"/>
</dbReference>
<dbReference type="PANTHER" id="PTHR47521:SF7">
    <property type="entry name" value="SERPENTINE RECEPTOR CLASS EPSILON-6"/>
    <property type="match status" value="1"/>
</dbReference>
<sequence>FSTMDYSEWQYNVSCCKEAIIGMRIAEVSCMVVATILTVIFILAQIRTKVLHSNLRALFLATAITDFSIMYIRIYDLLHTKGLIIDTVLVLVTKYTGWTVDILLLFLILIERYYAIKHNETYDEISMKWPFRTVAIMGAILLVSGTLAVLAATGIYPRTYYIFGMLALSLFVFLSYFISLPITSKMTKRLEQRKFTINQSNYVNGRFQAHESRRSHLMLRFYIPFQVGTLLTILATATGLTLFVVPTNPTYFLLIQQCTYFLFLPRAIISMLIAVILHPSLRRTTKQISVDQEDSNASRALGTHVAVKSLSGKQLNFESDQQRDLYFKVRSNI</sequence>
<feature type="transmembrane region" description="Helical" evidence="2">
    <location>
        <begin position="221"/>
        <end position="245"/>
    </location>
</feature>
<feature type="non-terminal residue" evidence="3">
    <location>
        <position position="1"/>
    </location>
</feature>
<evidence type="ECO:0000313" key="4">
    <source>
        <dbReference type="Proteomes" id="UP001432027"/>
    </source>
</evidence>
<dbReference type="Proteomes" id="UP001432027">
    <property type="component" value="Unassembled WGS sequence"/>
</dbReference>
<proteinExistence type="inferred from homology"/>
<feature type="transmembrane region" description="Helical" evidence="2">
    <location>
        <begin position="162"/>
        <end position="183"/>
    </location>
</feature>
<evidence type="ECO:0008006" key="5">
    <source>
        <dbReference type="Google" id="ProtNLM"/>
    </source>
</evidence>
<evidence type="ECO:0000313" key="3">
    <source>
        <dbReference type="EMBL" id="GMS94460.1"/>
    </source>
</evidence>
<keyword evidence="2" id="KW-0472">Membrane</keyword>
<reference evidence="3" key="1">
    <citation type="submission" date="2023-10" db="EMBL/GenBank/DDBJ databases">
        <title>Genome assembly of Pristionchus species.</title>
        <authorList>
            <person name="Yoshida K."/>
            <person name="Sommer R.J."/>
        </authorList>
    </citation>
    <scope>NUCLEOTIDE SEQUENCE</scope>
    <source>
        <strain evidence="3">RS0144</strain>
    </source>
</reference>
<dbReference type="InterPro" id="IPR004151">
    <property type="entry name" value="7TM_GPCR_serpentine_rcpt_Sre"/>
</dbReference>
<dbReference type="EMBL" id="BTSX01000004">
    <property type="protein sequence ID" value="GMS94460.1"/>
    <property type="molecule type" value="Genomic_DNA"/>
</dbReference>
<accession>A0AAV5TJ88</accession>
<feature type="transmembrane region" description="Helical" evidence="2">
    <location>
        <begin position="55"/>
        <end position="75"/>
    </location>
</feature>
<feature type="transmembrane region" description="Helical" evidence="2">
    <location>
        <begin position="251"/>
        <end position="277"/>
    </location>
</feature>
<gene>
    <name evidence="3" type="ORF">PENTCL1PPCAC_16635</name>
</gene>
<keyword evidence="4" id="KW-1185">Reference proteome</keyword>
<organism evidence="3 4">
    <name type="scientific">Pristionchus entomophagus</name>
    <dbReference type="NCBI Taxonomy" id="358040"/>
    <lineage>
        <taxon>Eukaryota</taxon>
        <taxon>Metazoa</taxon>
        <taxon>Ecdysozoa</taxon>
        <taxon>Nematoda</taxon>
        <taxon>Chromadorea</taxon>
        <taxon>Rhabditida</taxon>
        <taxon>Rhabditina</taxon>
        <taxon>Diplogasteromorpha</taxon>
        <taxon>Diplogasteroidea</taxon>
        <taxon>Neodiplogasteridae</taxon>
        <taxon>Pristionchus</taxon>
    </lineage>
</organism>
<comment type="caution">
    <text evidence="3">The sequence shown here is derived from an EMBL/GenBank/DDBJ whole genome shotgun (WGS) entry which is preliminary data.</text>
</comment>
<feature type="non-terminal residue" evidence="3">
    <location>
        <position position="333"/>
    </location>
</feature>
<protein>
    <recommendedName>
        <fullName evidence="5">G protein-coupled receptor</fullName>
    </recommendedName>
</protein>